<evidence type="ECO:0000313" key="1">
    <source>
        <dbReference type="EMBL" id="AAZ94984.1"/>
    </source>
</evidence>
<gene>
    <name evidence="1" type="primary">pol</name>
</gene>
<reference evidence="1" key="1">
    <citation type="submission" date="2005-07" db="EMBL/GenBank/DDBJ databases">
        <title>Genetic Diversity of HIV-1 in Northern Kenya.</title>
        <authorList>
            <person name="Khamadi S.A."/>
            <person name="Ochieng W."/>
            <person name="Lihana R.W."/>
            <person name="Kiptoo M.K."/>
            <person name="Kinyua J.G."/>
            <person name="Lagat N."/>
            <person name="Muriuki J."/>
            <person name="Mwangi J."/>
            <person name="Pelle R."/>
            <person name="Muigai A."/>
            <person name="Carter J."/>
            <person name="Yamada R."/>
            <person name="Mpoke S."/>
        </authorList>
    </citation>
    <scope>NUCLEOTIDE SEQUENCE</scope>
    <source>
        <strain evidence="1">MYDH035</strain>
    </source>
</reference>
<feature type="non-terminal residue" evidence="1">
    <location>
        <position position="1"/>
    </location>
</feature>
<organism evidence="1">
    <name type="scientific">Human immunodeficiency virus type 1</name>
    <name type="common">HIV-1</name>
    <dbReference type="NCBI Taxonomy" id="11676"/>
    <lineage>
        <taxon>Viruses</taxon>
        <taxon>Riboviria</taxon>
        <taxon>Pararnavirae</taxon>
        <taxon>Artverviricota</taxon>
        <taxon>Revtraviricetes</taxon>
        <taxon>Ortervirales</taxon>
        <taxon>Retroviridae</taxon>
        <taxon>Orthoretrovirinae</taxon>
        <taxon>Lentivirus</taxon>
        <taxon>Lentivirus humimdef1</taxon>
    </lineage>
</organism>
<protein>
    <submittedName>
        <fullName evidence="1">Truncated integrase</fullName>
    </submittedName>
</protein>
<proteinExistence type="predicted"/>
<dbReference type="SUPFAM" id="SSF53098">
    <property type="entry name" value="Ribonuclease H-like"/>
    <property type="match status" value="1"/>
</dbReference>
<sequence>DNDSNFTSAAVKSRMFVGQVSEQRFVIPYNPQRQGSESMNK</sequence>
<dbReference type="EMBL" id="DQ149297">
    <property type="protein sequence ID" value="AAZ94984.1"/>
    <property type="molecule type" value="Genomic_DNA"/>
</dbReference>
<name>Q3S8I5_HV1</name>
<dbReference type="InterPro" id="IPR012337">
    <property type="entry name" value="RNaseH-like_sf"/>
</dbReference>
<accession>Q3S8I5</accession>
<organismHost>
    <name type="scientific">Homo sapiens</name>
    <name type="common">Human</name>
    <dbReference type="NCBI Taxonomy" id="9606"/>
</organismHost>